<dbReference type="Gene3D" id="3.40.50.300">
    <property type="entry name" value="P-loop containing nucleotide triphosphate hydrolases"/>
    <property type="match status" value="2"/>
</dbReference>
<proteinExistence type="inferred from homology"/>
<dbReference type="RefSeq" id="WP_053237174.1">
    <property type="nucleotide sequence ID" value="NZ_CP011125.1"/>
</dbReference>
<dbReference type="InterPro" id="IPR025723">
    <property type="entry name" value="ArsA/GET3_ATPase-like"/>
</dbReference>
<reference evidence="5 6" key="1">
    <citation type="submission" date="2015-03" db="EMBL/GenBank/DDBJ databases">
        <title>Genome assembly of Sandaracinus amylolyticus DSM 53668.</title>
        <authorList>
            <person name="Sharma G."/>
            <person name="Subramanian S."/>
        </authorList>
    </citation>
    <scope>NUCLEOTIDE SEQUENCE [LARGE SCALE GENOMIC DNA]</scope>
    <source>
        <strain evidence="5 6">DSM 53668</strain>
    </source>
</reference>
<comment type="similarity">
    <text evidence="1">Belongs to the arsA ATPase family.</text>
</comment>
<dbReference type="CDD" id="cd02035">
    <property type="entry name" value="ArsA"/>
    <property type="match status" value="2"/>
</dbReference>
<evidence type="ECO:0000259" key="4">
    <source>
        <dbReference type="Pfam" id="PF02374"/>
    </source>
</evidence>
<name>A0A0F6W8M3_9BACT</name>
<evidence type="ECO:0000256" key="1">
    <source>
        <dbReference type="ARBA" id="ARBA00011040"/>
    </source>
</evidence>
<dbReference type="PANTHER" id="PTHR10803:SF3">
    <property type="entry name" value="ATPASE GET3"/>
    <property type="match status" value="1"/>
</dbReference>
<dbReference type="SUPFAM" id="SSF52540">
    <property type="entry name" value="P-loop containing nucleoside triphosphate hydrolases"/>
    <property type="match status" value="2"/>
</dbReference>
<dbReference type="STRING" id="927083.DB32_007341"/>
<gene>
    <name evidence="5" type="ORF">DB32_007341</name>
</gene>
<organism evidence="5 6">
    <name type="scientific">Sandaracinus amylolyticus</name>
    <dbReference type="NCBI Taxonomy" id="927083"/>
    <lineage>
        <taxon>Bacteria</taxon>
        <taxon>Pseudomonadati</taxon>
        <taxon>Myxococcota</taxon>
        <taxon>Polyangia</taxon>
        <taxon>Polyangiales</taxon>
        <taxon>Sandaracinaceae</taxon>
        <taxon>Sandaracinus</taxon>
    </lineage>
</organism>
<sequence>MQYRFFAGKGGVGKTSCAAATALREAERGADVLLVSTDPAHSLGDALGRALGPEARGVPVRGRGRLRALEMDADAALDRWIAAREPRLREIASRGTYLSREEIDRFFRLSLPGVDELVGLVELERLRRELEPERVIVDTAPTGHALRLLDTPALLAQLARVLDDMQEKHRQVASALAVGRYREDAEDALIAEIEGEARDARERLRDPERAAVRWVALPEALSVEETRDGLDALASMGVRVDEIVVNRVTPMPRARCARCEARIASERDAIGALLDRASAPVRLVPRLEGEPRGIDGLRALGEALGRDDHGRGLIATKTRATRPAPRARPAHPIGFVTDASLRLALFGGKGGVGKTSCAAAAAIAIAEQHPDRRVLLLSTDPAHSLGDALELRLDDEPRPVPGVEGRLDAREIDATAELARRKEEHARGVDAVFDALRGGSRLDPVLDRAIVHDLVDLAPPGIDELFSIVAILDALDDAYDLVIVDTAPWGHTERLLALPATVREWVKALLAVLLEYRGVIGLGGLAEDLVALSRSLGRVVETWRDPARTAFVPVTRAAALPRAETERLLGSLASRGMRVPSVIVVADDDRDGAPRCGPCARALADEADERRALRTGDAKMVRAPLLAVPPRGVRGLRAWAREWEVAR</sequence>
<dbReference type="Proteomes" id="UP000034883">
    <property type="component" value="Chromosome"/>
</dbReference>
<evidence type="ECO:0000256" key="3">
    <source>
        <dbReference type="ARBA" id="ARBA00066752"/>
    </source>
</evidence>
<dbReference type="OrthoDB" id="9780677at2"/>
<feature type="domain" description="ArsA/GET3 Anion-transporting ATPase-like" evidence="4">
    <location>
        <begin position="1"/>
        <end position="304"/>
    </location>
</feature>
<dbReference type="InterPro" id="IPR027417">
    <property type="entry name" value="P-loop_NTPase"/>
</dbReference>
<evidence type="ECO:0000313" key="5">
    <source>
        <dbReference type="EMBL" id="AKF10192.1"/>
    </source>
</evidence>
<dbReference type="Pfam" id="PF02374">
    <property type="entry name" value="ArsA_ATPase"/>
    <property type="match status" value="2"/>
</dbReference>
<accession>A0A0F6W8M3</accession>
<dbReference type="GO" id="GO:0005524">
    <property type="term" value="F:ATP binding"/>
    <property type="evidence" value="ECO:0007669"/>
    <property type="project" value="InterPro"/>
</dbReference>
<dbReference type="InterPro" id="IPR016300">
    <property type="entry name" value="ATPase_ArsA/GET3"/>
</dbReference>
<dbReference type="EMBL" id="CP011125">
    <property type="protein sequence ID" value="AKF10192.1"/>
    <property type="molecule type" value="Genomic_DNA"/>
</dbReference>
<dbReference type="EC" id="7.3.2.7" evidence="3"/>
<comment type="catalytic activity">
    <reaction evidence="2">
        <text>arsenite(in) + ATP + H2O = arsenite(out) + ADP + phosphate + H(+)</text>
        <dbReference type="Rhea" id="RHEA:11348"/>
        <dbReference type="ChEBI" id="CHEBI:15377"/>
        <dbReference type="ChEBI" id="CHEBI:15378"/>
        <dbReference type="ChEBI" id="CHEBI:29242"/>
        <dbReference type="ChEBI" id="CHEBI:30616"/>
        <dbReference type="ChEBI" id="CHEBI:43474"/>
        <dbReference type="ChEBI" id="CHEBI:456216"/>
        <dbReference type="EC" id="7.3.2.7"/>
    </reaction>
</comment>
<dbReference type="GO" id="GO:0016887">
    <property type="term" value="F:ATP hydrolysis activity"/>
    <property type="evidence" value="ECO:0007669"/>
    <property type="project" value="InterPro"/>
</dbReference>
<protein>
    <recommendedName>
        <fullName evidence="3">arsenite-transporting ATPase</fullName>
        <ecNumber evidence="3">7.3.2.7</ecNumber>
    </recommendedName>
</protein>
<dbReference type="GO" id="GO:0015446">
    <property type="term" value="F:ATPase-coupled arsenite transmembrane transporter activity"/>
    <property type="evidence" value="ECO:0007669"/>
    <property type="project" value="UniProtKB-EC"/>
</dbReference>
<dbReference type="AlphaFoldDB" id="A0A0F6W8M3"/>
<dbReference type="PANTHER" id="PTHR10803">
    <property type="entry name" value="ARSENICAL PUMP-DRIVING ATPASE ARSENITE-TRANSLOCATING ATPASE"/>
    <property type="match status" value="1"/>
</dbReference>
<keyword evidence="6" id="KW-1185">Reference proteome</keyword>
<evidence type="ECO:0000256" key="2">
    <source>
        <dbReference type="ARBA" id="ARBA00052296"/>
    </source>
</evidence>
<dbReference type="KEGG" id="samy:DB32_007341"/>
<feature type="domain" description="ArsA/GET3 Anion-transporting ATPase-like" evidence="4">
    <location>
        <begin position="342"/>
        <end position="604"/>
    </location>
</feature>
<dbReference type="NCBIfam" id="TIGR00345">
    <property type="entry name" value="GET3_arsA_TRC40"/>
    <property type="match status" value="2"/>
</dbReference>
<evidence type="ECO:0000313" key="6">
    <source>
        <dbReference type="Proteomes" id="UP000034883"/>
    </source>
</evidence>